<dbReference type="RefSeq" id="XP_018382258.1">
    <property type="nucleotide sequence ID" value="XM_018531356.1"/>
</dbReference>
<dbReference type="KEGG" id="aalt:CC77DRAFT_357932"/>
<dbReference type="EMBL" id="KV441488">
    <property type="protein sequence ID" value="OAG16837.1"/>
    <property type="molecule type" value="Genomic_DNA"/>
</dbReference>
<dbReference type="AlphaFoldDB" id="A0A177DCB3"/>
<organism evidence="1 2">
    <name type="scientific">Alternaria alternata</name>
    <name type="common">Alternaria rot fungus</name>
    <name type="synonym">Torula alternata</name>
    <dbReference type="NCBI Taxonomy" id="5599"/>
    <lineage>
        <taxon>Eukaryota</taxon>
        <taxon>Fungi</taxon>
        <taxon>Dikarya</taxon>
        <taxon>Ascomycota</taxon>
        <taxon>Pezizomycotina</taxon>
        <taxon>Dothideomycetes</taxon>
        <taxon>Pleosporomycetidae</taxon>
        <taxon>Pleosporales</taxon>
        <taxon>Pleosporineae</taxon>
        <taxon>Pleosporaceae</taxon>
        <taxon>Alternaria</taxon>
        <taxon>Alternaria sect. Alternaria</taxon>
        <taxon>Alternaria alternata complex</taxon>
    </lineage>
</organism>
<name>A0A177DCB3_ALTAL</name>
<accession>A0A177DCB3</accession>
<evidence type="ECO:0000313" key="2">
    <source>
        <dbReference type="Proteomes" id="UP000077248"/>
    </source>
</evidence>
<gene>
    <name evidence="1" type="ORF">CC77DRAFT_357932</name>
</gene>
<sequence>MKLLRQNEQVSRIQIIARARWSFKLLRGYARIVTGVRLSKTSSIGWCMVPKKWINNPEVWSVIKLTFGP</sequence>
<reference evidence="1 2" key="1">
    <citation type="submission" date="2016-05" db="EMBL/GenBank/DDBJ databases">
        <title>Comparative analysis of secretome profiles of manganese(II)-oxidizing ascomycete fungi.</title>
        <authorList>
            <consortium name="DOE Joint Genome Institute"/>
            <person name="Zeiner C.A."/>
            <person name="Purvine S.O."/>
            <person name="Zink E.M."/>
            <person name="Wu S."/>
            <person name="Pasa-Tolic L."/>
            <person name="Chaput D.L."/>
            <person name="Haridas S."/>
            <person name="Grigoriev I.V."/>
            <person name="Santelli C.M."/>
            <person name="Hansel C.M."/>
        </authorList>
    </citation>
    <scope>NUCLEOTIDE SEQUENCE [LARGE SCALE GENOMIC DNA]</scope>
    <source>
        <strain evidence="1 2">SRC1lrK2f</strain>
    </source>
</reference>
<dbReference type="GeneID" id="29116950"/>
<protein>
    <submittedName>
        <fullName evidence="1">Uncharacterized protein</fullName>
    </submittedName>
</protein>
<dbReference type="VEuPathDB" id="FungiDB:CC77DRAFT_357932"/>
<proteinExistence type="predicted"/>
<dbReference type="Proteomes" id="UP000077248">
    <property type="component" value="Unassembled WGS sequence"/>
</dbReference>
<evidence type="ECO:0000313" key="1">
    <source>
        <dbReference type="EMBL" id="OAG16837.1"/>
    </source>
</evidence>
<keyword evidence="2" id="KW-1185">Reference proteome</keyword>